<dbReference type="InterPro" id="IPR016181">
    <property type="entry name" value="Acyl_CoA_acyltransferase"/>
</dbReference>
<protein>
    <submittedName>
        <fullName evidence="2">GNAT family N-acetyltransferase</fullName>
        <ecNumber evidence="2">2.3.-.-</ecNumber>
    </submittedName>
</protein>
<evidence type="ECO:0000313" key="2">
    <source>
        <dbReference type="EMBL" id="MFD2410027.1"/>
    </source>
</evidence>
<accession>A0ABW5F876</accession>
<keyword evidence="2" id="KW-0012">Acyltransferase</keyword>
<dbReference type="InterPro" id="IPR000182">
    <property type="entry name" value="GNAT_dom"/>
</dbReference>
<dbReference type="Gene3D" id="3.40.630.30">
    <property type="match status" value="1"/>
</dbReference>
<dbReference type="CDD" id="cd04301">
    <property type="entry name" value="NAT_SF"/>
    <property type="match status" value="1"/>
</dbReference>
<organism evidence="2 3">
    <name type="scientific">Paenibacillus rhizoplanae</name>
    <dbReference type="NCBI Taxonomy" id="1917181"/>
    <lineage>
        <taxon>Bacteria</taxon>
        <taxon>Bacillati</taxon>
        <taxon>Bacillota</taxon>
        <taxon>Bacilli</taxon>
        <taxon>Bacillales</taxon>
        <taxon>Paenibacillaceae</taxon>
        <taxon>Paenibacillus</taxon>
    </lineage>
</organism>
<proteinExistence type="predicted"/>
<evidence type="ECO:0000259" key="1">
    <source>
        <dbReference type="PROSITE" id="PS51186"/>
    </source>
</evidence>
<dbReference type="Pfam" id="PF00583">
    <property type="entry name" value="Acetyltransf_1"/>
    <property type="match status" value="1"/>
</dbReference>
<gene>
    <name evidence="2" type="ORF">ACFSX3_09120</name>
</gene>
<dbReference type="RefSeq" id="WP_209986767.1">
    <property type="nucleotide sequence ID" value="NZ_JBHSVQ010000001.1"/>
</dbReference>
<feature type="domain" description="N-acetyltransferase" evidence="1">
    <location>
        <begin position="6"/>
        <end position="161"/>
    </location>
</feature>
<reference evidence="3" key="1">
    <citation type="journal article" date="2019" name="Int. J. Syst. Evol. Microbiol.">
        <title>The Global Catalogue of Microorganisms (GCM) 10K type strain sequencing project: providing services to taxonomists for standard genome sequencing and annotation.</title>
        <authorList>
            <consortium name="The Broad Institute Genomics Platform"/>
            <consortium name="The Broad Institute Genome Sequencing Center for Infectious Disease"/>
            <person name="Wu L."/>
            <person name="Ma J."/>
        </authorList>
    </citation>
    <scope>NUCLEOTIDE SEQUENCE [LARGE SCALE GENOMIC DNA]</scope>
    <source>
        <strain evidence="3">CCM 8725</strain>
    </source>
</reference>
<dbReference type="GO" id="GO:0016746">
    <property type="term" value="F:acyltransferase activity"/>
    <property type="evidence" value="ECO:0007669"/>
    <property type="project" value="UniProtKB-KW"/>
</dbReference>
<dbReference type="EMBL" id="JBHUKY010000019">
    <property type="protein sequence ID" value="MFD2410027.1"/>
    <property type="molecule type" value="Genomic_DNA"/>
</dbReference>
<comment type="caution">
    <text evidence="2">The sequence shown here is derived from an EMBL/GenBank/DDBJ whole genome shotgun (WGS) entry which is preliminary data.</text>
</comment>
<sequence>MIQLEAVTEPLSLESLDIQASILNSQPEFNLMVEHKPYLEPLELQAENRKNLVMGEKMLYIKFRDHTAGLLTYLPDYGPDHYPWIGLLVIHRQYSRQGLGKAAVHELERILQQQGLQAVRLAVQLENKAGEAFWTLNGYGRIRSATDNHDNQVDVYEKQFG</sequence>
<dbReference type="EC" id="2.3.-.-" evidence="2"/>
<keyword evidence="2" id="KW-0808">Transferase</keyword>
<dbReference type="SUPFAM" id="SSF55729">
    <property type="entry name" value="Acyl-CoA N-acyltransferases (Nat)"/>
    <property type="match status" value="1"/>
</dbReference>
<name>A0ABW5F876_9BACL</name>
<keyword evidence="3" id="KW-1185">Reference proteome</keyword>
<dbReference type="PROSITE" id="PS51186">
    <property type="entry name" value="GNAT"/>
    <property type="match status" value="1"/>
</dbReference>
<evidence type="ECO:0000313" key="3">
    <source>
        <dbReference type="Proteomes" id="UP001597448"/>
    </source>
</evidence>
<dbReference type="Proteomes" id="UP001597448">
    <property type="component" value="Unassembled WGS sequence"/>
</dbReference>